<evidence type="ECO:0000313" key="2">
    <source>
        <dbReference type="Proteomes" id="UP000006536"/>
    </source>
</evidence>
<keyword evidence="2" id="KW-1185">Reference proteome</keyword>
<dbReference type="EMBL" id="GU071107">
    <property type="protein sequence ID" value="ADP00222.1"/>
    <property type="molecule type" value="Genomic_DNA"/>
</dbReference>
<evidence type="ECO:0000313" key="1">
    <source>
        <dbReference type="EMBL" id="ADP00222.1"/>
    </source>
</evidence>
<dbReference type="RefSeq" id="YP_005087356.1">
    <property type="nucleotide sequence ID" value="NC_016656.1"/>
</dbReference>
<dbReference type="KEGG" id="vg:11537951"/>
<sequence length="50" mass="5849">MTIFEFVEELCDIIGGENAYYRFEKEELIEMCKEMSESHRKAEEEIAGAV</sequence>
<gene>
    <name evidence="1" type="ORF">CYLG_00019</name>
</gene>
<organism evidence="1 2">
    <name type="scientific">Cyanophage P-SSP2</name>
    <dbReference type="NCBI Taxonomy" id="444876"/>
    <lineage>
        <taxon>Viruses</taxon>
        <taxon>Duplodnaviria</taxon>
        <taxon>Heunggongvirae</taxon>
        <taxon>Uroviricota</taxon>
        <taxon>Caudoviricetes</taxon>
        <taxon>Autographivirales</taxon>
        <taxon>Sechaudvirinae</taxon>
        <taxon>Tritonvirus</taxon>
        <taxon>Tritonvirus PSSP2</taxon>
    </lineage>
</organism>
<dbReference type="GeneID" id="11537951"/>
<name>E3SQK4_9CAUD</name>
<reference evidence="1 2" key="1">
    <citation type="submission" date="2009-10" db="EMBL/GenBank/DDBJ databases">
        <title>The Genome Sequence of Cyanophage P-SSP2.</title>
        <authorList>
            <consortium name="The Broad Institute Genome Sequencing Platform"/>
            <person name="Henn M.R."/>
            <person name="Sullivan M.S."/>
            <person name="Osburne M.S."/>
            <person name="Levin J."/>
            <person name="Malboeuf C."/>
            <person name="Casali M."/>
            <person name="Russ C."/>
            <person name="Lennon N."/>
            <person name="Erlich R."/>
            <person name="Young S.K."/>
            <person name="Koehrsen M."/>
            <person name="Yandava C."/>
            <person name="Zeng Q."/>
            <person name="Alvarado L."/>
            <person name="Anderson S."/>
            <person name="Berlin A."/>
            <person name="Borenstein D."/>
            <person name="Chen Z."/>
            <person name="Engels R."/>
            <person name="Freedman E."/>
            <person name="Gellesch M."/>
            <person name="Goldberg J."/>
            <person name="Green L."/>
            <person name="Griggs A."/>
            <person name="Gujja S."/>
            <person name="Heiman D."/>
            <person name="Hepburn T."/>
            <person name="Howarth C."/>
            <person name="Jen D."/>
            <person name="Larson L."/>
            <person name="Lewis B."/>
            <person name="Mehta T."/>
            <person name="Park D."/>
            <person name="Pearson M."/>
            <person name="Roberts A."/>
            <person name="Ryan E."/>
            <person name="Saif S."/>
            <person name="Shea T."/>
            <person name="Shenoy N."/>
            <person name="Sisk P."/>
            <person name="Stolte C."/>
            <person name="Sykes S."/>
            <person name="Walk T."/>
            <person name="White J."/>
            <person name="Yu Q."/>
            <person name="Coleman M.L."/>
            <person name="Huang K.H."/>
            <person name="Weigele P.R."/>
            <person name="DeFrancesco A.S."/>
            <person name="Kern S.E."/>
            <person name="Thompson L.R."/>
            <person name="Fu R."/>
            <person name="Hombeck B."/>
            <person name="Chisholm S.W."/>
            <person name="Haas B."/>
            <person name="Nusbaum C."/>
            <person name="Galagan J."/>
            <person name="Birren B."/>
        </authorList>
    </citation>
    <scope>NUCLEOTIDE SEQUENCE [LARGE SCALE GENOMIC DNA]</scope>
    <source>
        <strain evidence="1">Syn26</strain>
    </source>
</reference>
<dbReference type="OrthoDB" id="38142at10239"/>
<accession>E3SQK4</accession>
<protein>
    <submittedName>
        <fullName evidence="1">Uncharacterized protein</fullName>
    </submittedName>
</protein>
<dbReference type="Proteomes" id="UP000006536">
    <property type="component" value="Segment"/>
</dbReference>
<proteinExistence type="predicted"/>